<gene>
    <name evidence="12" type="ORF">SAMN05445850_6069</name>
</gene>
<evidence type="ECO:0000256" key="1">
    <source>
        <dbReference type="ARBA" id="ARBA00000085"/>
    </source>
</evidence>
<evidence type="ECO:0000256" key="7">
    <source>
        <dbReference type="SAM" id="Coils"/>
    </source>
</evidence>
<dbReference type="InterPro" id="IPR013655">
    <property type="entry name" value="PAS_fold_3"/>
</dbReference>
<sequence>MSGLRIVLLEDNANDAELIQEFLQADHLCCEIVRVQSRADFEAALKTVGIDLILADYKLPAFDGLSALEVTLRERPEVPFILVSGTLGEELAVEALKSGATDFVLKTRLSRLVPAVRRALREASERAERKNVEQALHRSEMYLAEAQRLSHTGSFGWYLLSGEIYWSDETYRIFELDAAIKPTVQAIIDRTHPDDRVRVQQIIDRAASERKAFTIEHRLLMADASIKYVRAVAHGVNGCDPDRFRFVGAVMDITERKRTEQTLLERESKIRRLVDANIIGIIVWNFDGEILEANDAFLRIVGYEREDIGSGRVGWRDLTPQEWLPRSERALVEAGQTGRAQPYEKEYIRRDGSRVPVMVGLATFDASGTEGVAFVVDLTERKRAETEAHESELRYREVQRELAHANRVATMGQLTASIAHEVNQPIAATVTNAQAALRWLAGQPPEVEKVRQALGRIVNDGNRAGDVIGRIHELIRKTPPRKEPVDINKAIREVIELTRGEAWKHGALVQTHLADRLPLIEGDRVQLQQVLLNLLINAMEVMSGVSDGVRELLISTARADSGCVLVTVLDSGPGFAADSAERLFAPFYTTKPTGLGMGLPICRSIVEAHGGRLWASANVPRGAIFQFTVPAHPDASS</sequence>
<dbReference type="InterPro" id="IPR003661">
    <property type="entry name" value="HisK_dim/P_dom"/>
</dbReference>
<dbReference type="CDD" id="cd00082">
    <property type="entry name" value="HisKA"/>
    <property type="match status" value="1"/>
</dbReference>
<dbReference type="InterPro" id="IPR005467">
    <property type="entry name" value="His_kinase_dom"/>
</dbReference>
<dbReference type="InterPro" id="IPR036097">
    <property type="entry name" value="HisK_dim/P_sf"/>
</dbReference>
<evidence type="ECO:0000313" key="13">
    <source>
        <dbReference type="Proteomes" id="UP000199365"/>
    </source>
</evidence>
<dbReference type="GO" id="GO:0000155">
    <property type="term" value="F:phosphorelay sensor kinase activity"/>
    <property type="evidence" value="ECO:0007669"/>
    <property type="project" value="InterPro"/>
</dbReference>
<organism evidence="12 13">
    <name type="scientific">Paraburkholderia tuberum</name>
    <dbReference type="NCBI Taxonomy" id="157910"/>
    <lineage>
        <taxon>Bacteria</taxon>
        <taxon>Pseudomonadati</taxon>
        <taxon>Pseudomonadota</taxon>
        <taxon>Betaproteobacteria</taxon>
        <taxon>Burkholderiales</taxon>
        <taxon>Burkholderiaceae</taxon>
        <taxon>Paraburkholderia</taxon>
    </lineage>
</organism>
<dbReference type="InterPro" id="IPR004358">
    <property type="entry name" value="Sig_transdc_His_kin-like_C"/>
</dbReference>
<keyword evidence="13" id="KW-1185">Reference proteome</keyword>
<dbReference type="Pfam" id="PF13426">
    <property type="entry name" value="PAS_9"/>
    <property type="match status" value="1"/>
</dbReference>
<dbReference type="Pfam" id="PF00512">
    <property type="entry name" value="HisKA"/>
    <property type="match status" value="1"/>
</dbReference>
<protein>
    <recommendedName>
        <fullName evidence="2">histidine kinase</fullName>
        <ecNumber evidence="2">2.7.13.3</ecNumber>
    </recommendedName>
</protein>
<dbReference type="Pfam" id="PF08447">
    <property type="entry name" value="PAS_3"/>
    <property type="match status" value="1"/>
</dbReference>
<dbReference type="STRING" id="157910.SAMN05445850_6069"/>
<dbReference type="PROSITE" id="PS50112">
    <property type="entry name" value="PAS"/>
    <property type="match status" value="1"/>
</dbReference>
<dbReference type="InterPro" id="IPR052162">
    <property type="entry name" value="Sensor_kinase/Photoreceptor"/>
</dbReference>
<dbReference type="Gene3D" id="2.10.70.100">
    <property type="match status" value="1"/>
</dbReference>
<dbReference type="InterPro" id="IPR001789">
    <property type="entry name" value="Sig_transdc_resp-reg_receiver"/>
</dbReference>
<feature type="domain" description="PAC" evidence="11">
    <location>
        <begin position="213"/>
        <end position="265"/>
    </location>
</feature>
<dbReference type="NCBIfam" id="TIGR00229">
    <property type="entry name" value="sensory_box"/>
    <property type="match status" value="2"/>
</dbReference>
<proteinExistence type="predicted"/>
<dbReference type="FunFam" id="3.30.450.20:FF:000088">
    <property type="entry name" value="Sensory transduction histidine kinase"/>
    <property type="match status" value="1"/>
</dbReference>
<dbReference type="SMART" id="SM00448">
    <property type="entry name" value="REC"/>
    <property type="match status" value="1"/>
</dbReference>
<dbReference type="InterPro" id="IPR001610">
    <property type="entry name" value="PAC"/>
</dbReference>
<accession>A0A1H1K0P0</accession>
<dbReference type="SMART" id="SM00388">
    <property type="entry name" value="HisKA"/>
    <property type="match status" value="1"/>
</dbReference>
<dbReference type="SUPFAM" id="SSF52172">
    <property type="entry name" value="CheY-like"/>
    <property type="match status" value="1"/>
</dbReference>
<dbReference type="PRINTS" id="PR00344">
    <property type="entry name" value="BCTRLSENSOR"/>
</dbReference>
<dbReference type="InterPro" id="IPR000700">
    <property type="entry name" value="PAS-assoc_C"/>
</dbReference>
<comment type="catalytic activity">
    <reaction evidence="1">
        <text>ATP + protein L-histidine = ADP + protein N-phospho-L-histidine.</text>
        <dbReference type="EC" id="2.7.13.3"/>
    </reaction>
</comment>
<dbReference type="PANTHER" id="PTHR43304">
    <property type="entry name" value="PHYTOCHROME-LIKE PROTEIN CPH1"/>
    <property type="match status" value="1"/>
</dbReference>
<evidence type="ECO:0000259" key="10">
    <source>
        <dbReference type="PROSITE" id="PS50112"/>
    </source>
</evidence>
<feature type="domain" description="Response regulatory" evidence="9">
    <location>
        <begin position="5"/>
        <end position="121"/>
    </location>
</feature>
<dbReference type="Gene3D" id="1.10.287.130">
    <property type="match status" value="1"/>
</dbReference>
<dbReference type="Proteomes" id="UP000199365">
    <property type="component" value="Unassembled WGS sequence"/>
</dbReference>
<dbReference type="PROSITE" id="PS50110">
    <property type="entry name" value="RESPONSE_REGULATORY"/>
    <property type="match status" value="1"/>
</dbReference>
<dbReference type="EMBL" id="FNKX01000002">
    <property type="protein sequence ID" value="SDR55415.1"/>
    <property type="molecule type" value="Genomic_DNA"/>
</dbReference>
<dbReference type="PROSITE" id="PS50113">
    <property type="entry name" value="PAC"/>
    <property type="match status" value="2"/>
</dbReference>
<feature type="modified residue" description="4-aspartylphosphate" evidence="6">
    <location>
        <position position="56"/>
    </location>
</feature>
<dbReference type="PROSITE" id="PS50109">
    <property type="entry name" value="HIS_KIN"/>
    <property type="match status" value="1"/>
</dbReference>
<dbReference type="SMART" id="SM00086">
    <property type="entry name" value="PAC"/>
    <property type="match status" value="2"/>
</dbReference>
<dbReference type="InterPro" id="IPR003594">
    <property type="entry name" value="HATPase_dom"/>
</dbReference>
<dbReference type="InterPro" id="IPR011006">
    <property type="entry name" value="CheY-like_superfamily"/>
</dbReference>
<dbReference type="InterPro" id="IPR036890">
    <property type="entry name" value="HATPase_C_sf"/>
</dbReference>
<dbReference type="CDD" id="cd00130">
    <property type="entry name" value="PAS"/>
    <property type="match status" value="2"/>
</dbReference>
<dbReference type="Gene3D" id="3.30.450.20">
    <property type="entry name" value="PAS domain"/>
    <property type="match status" value="2"/>
</dbReference>
<dbReference type="SUPFAM" id="SSF47384">
    <property type="entry name" value="Homodimeric domain of signal transducing histidine kinase"/>
    <property type="match status" value="1"/>
</dbReference>
<evidence type="ECO:0000259" key="8">
    <source>
        <dbReference type="PROSITE" id="PS50109"/>
    </source>
</evidence>
<name>A0A1H1K0P0_9BURK</name>
<dbReference type="InterPro" id="IPR035965">
    <property type="entry name" value="PAS-like_dom_sf"/>
</dbReference>
<evidence type="ECO:0000259" key="11">
    <source>
        <dbReference type="PROSITE" id="PS50113"/>
    </source>
</evidence>
<dbReference type="AlphaFoldDB" id="A0A1H1K0P0"/>
<evidence type="ECO:0000256" key="3">
    <source>
        <dbReference type="ARBA" id="ARBA00022553"/>
    </source>
</evidence>
<keyword evidence="7" id="KW-0175">Coiled coil</keyword>
<dbReference type="Gene3D" id="3.40.50.2300">
    <property type="match status" value="1"/>
</dbReference>
<evidence type="ECO:0000313" key="12">
    <source>
        <dbReference type="EMBL" id="SDR55415.1"/>
    </source>
</evidence>
<dbReference type="SMART" id="SM00091">
    <property type="entry name" value="PAS"/>
    <property type="match status" value="2"/>
</dbReference>
<dbReference type="SUPFAM" id="SSF55785">
    <property type="entry name" value="PYP-like sensor domain (PAS domain)"/>
    <property type="match status" value="2"/>
</dbReference>
<dbReference type="SMART" id="SM00387">
    <property type="entry name" value="HATPase_c"/>
    <property type="match status" value="1"/>
</dbReference>
<dbReference type="Pfam" id="PF00072">
    <property type="entry name" value="Response_reg"/>
    <property type="match status" value="1"/>
</dbReference>
<keyword evidence="3 6" id="KW-0597">Phosphoprotein</keyword>
<reference evidence="13" key="1">
    <citation type="submission" date="2016-10" db="EMBL/GenBank/DDBJ databases">
        <authorList>
            <person name="Varghese N."/>
            <person name="Submissions S."/>
        </authorList>
    </citation>
    <scope>NUCLEOTIDE SEQUENCE [LARGE SCALE GENOMIC DNA]</scope>
    <source>
        <strain evidence="13">DUS833</strain>
    </source>
</reference>
<keyword evidence="5" id="KW-0418">Kinase</keyword>
<evidence type="ECO:0000256" key="2">
    <source>
        <dbReference type="ARBA" id="ARBA00012438"/>
    </source>
</evidence>
<dbReference type="Pfam" id="PF02518">
    <property type="entry name" value="HATPase_c"/>
    <property type="match status" value="1"/>
</dbReference>
<feature type="coiled-coil region" evidence="7">
    <location>
        <begin position="381"/>
        <end position="408"/>
    </location>
</feature>
<dbReference type="PANTHER" id="PTHR43304:SF1">
    <property type="entry name" value="PAC DOMAIN-CONTAINING PROTEIN"/>
    <property type="match status" value="1"/>
</dbReference>
<dbReference type="SUPFAM" id="SSF55874">
    <property type="entry name" value="ATPase domain of HSP90 chaperone/DNA topoisomerase II/histidine kinase"/>
    <property type="match status" value="1"/>
</dbReference>
<keyword evidence="4" id="KW-0808">Transferase</keyword>
<dbReference type="InterPro" id="IPR000014">
    <property type="entry name" value="PAS"/>
</dbReference>
<evidence type="ECO:0000256" key="4">
    <source>
        <dbReference type="ARBA" id="ARBA00022679"/>
    </source>
</evidence>
<dbReference type="CDD" id="cd00156">
    <property type="entry name" value="REC"/>
    <property type="match status" value="1"/>
</dbReference>
<evidence type="ECO:0000256" key="5">
    <source>
        <dbReference type="ARBA" id="ARBA00022777"/>
    </source>
</evidence>
<feature type="domain" description="PAS" evidence="10">
    <location>
        <begin position="266"/>
        <end position="308"/>
    </location>
</feature>
<dbReference type="Gene3D" id="3.30.565.10">
    <property type="entry name" value="Histidine kinase-like ATPase, C-terminal domain"/>
    <property type="match status" value="1"/>
</dbReference>
<feature type="domain" description="Histidine kinase" evidence="8">
    <location>
        <begin position="417"/>
        <end position="633"/>
    </location>
</feature>
<feature type="domain" description="PAC" evidence="11">
    <location>
        <begin position="341"/>
        <end position="390"/>
    </location>
</feature>
<dbReference type="EC" id="2.7.13.3" evidence="2"/>
<evidence type="ECO:0000256" key="6">
    <source>
        <dbReference type="PROSITE-ProRule" id="PRU00169"/>
    </source>
</evidence>
<dbReference type="RefSeq" id="WP_090809428.1">
    <property type="nucleotide sequence ID" value="NZ_FNKX01000002.1"/>
</dbReference>
<evidence type="ECO:0000259" key="9">
    <source>
        <dbReference type="PROSITE" id="PS50110"/>
    </source>
</evidence>